<evidence type="ECO:0000256" key="3">
    <source>
        <dbReference type="ARBA" id="ARBA00023139"/>
    </source>
</evidence>
<reference evidence="7 8" key="1">
    <citation type="journal article" date="2019" name="Environ. Microbiol.">
        <title>Species interactions and distinct microbial communities in high Arctic permafrost affected cryosols are associated with the CH4 and CO2 gas fluxes.</title>
        <authorList>
            <person name="Altshuler I."/>
            <person name="Hamel J."/>
            <person name="Turney S."/>
            <person name="Magnuson E."/>
            <person name="Levesque R."/>
            <person name="Greer C."/>
            <person name="Whyte L.G."/>
        </authorList>
    </citation>
    <scope>NUCLEOTIDE SEQUENCE [LARGE SCALE GENOMIC DNA]</scope>
    <source>
        <strain evidence="7 8">S06.C</strain>
    </source>
</reference>
<dbReference type="PANTHER" id="PTHR38098">
    <property type="entry name" value="LPS-ASSEMBLY LIPOPROTEIN LPTE"/>
    <property type="match status" value="1"/>
</dbReference>
<dbReference type="PROSITE" id="PS51257">
    <property type="entry name" value="PROKAR_LIPOPROTEIN"/>
    <property type="match status" value="1"/>
</dbReference>
<evidence type="ECO:0000256" key="2">
    <source>
        <dbReference type="ARBA" id="ARBA00023136"/>
    </source>
</evidence>
<dbReference type="Proteomes" id="UP000319212">
    <property type="component" value="Unassembled WGS sequence"/>
</dbReference>
<evidence type="ECO:0000256" key="1">
    <source>
        <dbReference type="ARBA" id="ARBA00022729"/>
    </source>
</evidence>
<accession>A0A502DDY1</accession>
<keyword evidence="1 6" id="KW-0732">Signal</keyword>
<proteinExistence type="inferred from homology"/>
<dbReference type="InterPro" id="IPR006311">
    <property type="entry name" value="TAT_signal"/>
</dbReference>
<organism evidence="7 8">
    <name type="scientific">Variovorax guangxiensis</name>
    <dbReference type="NCBI Taxonomy" id="1775474"/>
    <lineage>
        <taxon>Bacteria</taxon>
        <taxon>Pseudomonadati</taxon>
        <taxon>Pseudomonadota</taxon>
        <taxon>Betaproteobacteria</taxon>
        <taxon>Burkholderiales</taxon>
        <taxon>Comamonadaceae</taxon>
        <taxon>Variovorax</taxon>
    </lineage>
</organism>
<dbReference type="GO" id="GO:0009279">
    <property type="term" value="C:cell outer membrane"/>
    <property type="evidence" value="ECO:0007669"/>
    <property type="project" value="UniProtKB-SubCell"/>
</dbReference>
<dbReference type="PANTHER" id="PTHR38098:SF1">
    <property type="entry name" value="LPS-ASSEMBLY LIPOPROTEIN LPTE"/>
    <property type="match status" value="1"/>
</dbReference>
<dbReference type="OrthoDB" id="5298094at2"/>
<name>A0A502DDY1_9BURK</name>
<protein>
    <recommendedName>
        <fullName evidence="6">LPS-assembly lipoprotein LptE</fullName>
    </recommendedName>
</protein>
<dbReference type="RefSeq" id="WP_140844566.1">
    <property type="nucleotide sequence ID" value="NZ_RCZI01000006.1"/>
</dbReference>
<evidence type="ECO:0000256" key="4">
    <source>
        <dbReference type="ARBA" id="ARBA00023237"/>
    </source>
</evidence>
<evidence type="ECO:0000256" key="5">
    <source>
        <dbReference type="ARBA" id="ARBA00023288"/>
    </source>
</evidence>
<dbReference type="PROSITE" id="PS51318">
    <property type="entry name" value="TAT"/>
    <property type="match status" value="1"/>
</dbReference>
<evidence type="ECO:0000256" key="6">
    <source>
        <dbReference type="HAMAP-Rule" id="MF_01186"/>
    </source>
</evidence>
<dbReference type="EMBL" id="RCZI01000006">
    <property type="protein sequence ID" value="TPG23867.1"/>
    <property type="molecule type" value="Genomic_DNA"/>
</dbReference>
<dbReference type="Gene3D" id="3.30.160.150">
    <property type="entry name" value="Lipoprotein like domain"/>
    <property type="match status" value="1"/>
</dbReference>
<evidence type="ECO:0000313" key="8">
    <source>
        <dbReference type="Proteomes" id="UP000319212"/>
    </source>
</evidence>
<dbReference type="AlphaFoldDB" id="A0A502DDY1"/>
<keyword evidence="4 6" id="KW-0998">Cell outer membrane</keyword>
<comment type="caution">
    <text evidence="7">The sequence shown here is derived from an EMBL/GenBank/DDBJ whole genome shotgun (WGS) entry which is preliminary data.</text>
</comment>
<keyword evidence="3 6" id="KW-0564">Palmitate</keyword>
<gene>
    <name evidence="6" type="primary">lptE</name>
    <name evidence="7" type="ORF">EAH82_18600</name>
</gene>
<dbReference type="GO" id="GO:0001530">
    <property type="term" value="F:lipopolysaccharide binding"/>
    <property type="evidence" value="ECO:0007669"/>
    <property type="project" value="TreeGrafter"/>
</dbReference>
<dbReference type="HAMAP" id="MF_01186">
    <property type="entry name" value="LPS_assembly_LptE"/>
    <property type="match status" value="1"/>
</dbReference>
<evidence type="ECO:0000313" key="7">
    <source>
        <dbReference type="EMBL" id="TPG23867.1"/>
    </source>
</evidence>
<dbReference type="GO" id="GO:0015920">
    <property type="term" value="P:lipopolysaccharide transport"/>
    <property type="evidence" value="ECO:0007669"/>
    <property type="project" value="TreeGrafter"/>
</dbReference>
<keyword evidence="2 6" id="KW-0472">Membrane</keyword>
<comment type="similarity">
    <text evidence="6">Belongs to the LptE lipoprotein family.</text>
</comment>
<dbReference type="Pfam" id="PF04390">
    <property type="entry name" value="LptE"/>
    <property type="match status" value="1"/>
</dbReference>
<sequence length="167" mass="18523">MKQQTHPSRRTFLSAGALLGLAGCGFELRKAPIFAFKTLVIPGNSALVVYLRRNVASTGTVEILPPARLSDAEAVLDILGENRERVVLSTNASGEVRELELRLTVRFRLRTPAGKELLVTEIAQKRDLTYNETNALAKEGESELLYRDMQNDVAQQMLRRMAAVKSL</sequence>
<comment type="subcellular location">
    <subcellularLocation>
        <location evidence="6">Cell outer membrane</location>
        <topology evidence="6">Lipid-anchor</topology>
    </subcellularLocation>
</comment>
<dbReference type="GO" id="GO:0043165">
    <property type="term" value="P:Gram-negative-bacterium-type cell outer membrane assembly"/>
    <property type="evidence" value="ECO:0007669"/>
    <property type="project" value="UniProtKB-UniRule"/>
</dbReference>
<comment type="function">
    <text evidence="6">Together with LptD, is involved in the assembly of lipopolysaccharide (LPS) at the surface of the outer membrane. Required for the proper assembly of LptD. Binds LPS and may serve as the LPS recognition site at the outer membrane.</text>
</comment>
<keyword evidence="5 6" id="KW-0449">Lipoprotein</keyword>
<dbReference type="GO" id="GO:1990351">
    <property type="term" value="C:transporter complex"/>
    <property type="evidence" value="ECO:0007669"/>
    <property type="project" value="TreeGrafter"/>
</dbReference>
<dbReference type="InterPro" id="IPR007485">
    <property type="entry name" value="LPS_assembly_LptE"/>
</dbReference>
<comment type="subunit">
    <text evidence="6">Component of the lipopolysaccharide transport and assembly complex. Interacts with LptD.</text>
</comment>